<organism evidence="1 2">
    <name type="scientific">Rhodococcus opacus RKJ300 = JCM 13270</name>
    <dbReference type="NCBI Taxonomy" id="1165867"/>
    <lineage>
        <taxon>Bacteria</taxon>
        <taxon>Bacillati</taxon>
        <taxon>Actinomycetota</taxon>
        <taxon>Actinomycetes</taxon>
        <taxon>Mycobacteriales</taxon>
        <taxon>Nocardiaceae</taxon>
        <taxon>Rhodococcus</taxon>
    </lineage>
</organism>
<dbReference type="Proteomes" id="UP000006447">
    <property type="component" value="Unassembled WGS sequence"/>
</dbReference>
<gene>
    <name evidence="1" type="ORF">W59_27191</name>
</gene>
<protein>
    <submittedName>
        <fullName evidence="1">Uncharacterized protein</fullName>
    </submittedName>
</protein>
<sequence>MPTLWFHRNLCVRDGCESTLLAPLVHIRALSELLQERMCSSHDFQRSLGGGQSLVRSLQLAFEACDLGLLGGEFADLVAGLLSVEDAGIALFAPLADQGRVQAFAAQVRASAVCFSQACS</sequence>
<proteinExistence type="predicted"/>
<evidence type="ECO:0000313" key="2">
    <source>
        <dbReference type="Proteomes" id="UP000006447"/>
    </source>
</evidence>
<comment type="caution">
    <text evidence="1">The sequence shown here is derived from an EMBL/GenBank/DDBJ whole genome shotgun (WGS) entry which is preliminary data.</text>
</comment>
<evidence type="ECO:0000313" key="1">
    <source>
        <dbReference type="EMBL" id="EID76200.1"/>
    </source>
</evidence>
<dbReference type="EMBL" id="AJJH01000146">
    <property type="protein sequence ID" value="EID76200.1"/>
    <property type="molecule type" value="Genomic_DNA"/>
</dbReference>
<name>I0WII4_RHOOP</name>
<reference evidence="1 2" key="1">
    <citation type="journal article" date="2012" name="J. Bacteriol.">
        <title>Draft genome sequence of the nitrophenol-degrading actinomycete Rhodococcus imtechensis RKJ300.</title>
        <authorList>
            <person name="Vikram S."/>
            <person name="Kumar S."/>
            <person name="Subramanian S."/>
            <person name="Raghava G.P."/>
        </authorList>
    </citation>
    <scope>NUCLEOTIDE SEQUENCE [LARGE SCALE GENOMIC DNA]</scope>
    <source>
        <strain evidence="1 2">RKJ300</strain>
    </source>
</reference>
<accession>I0WII4</accession>
<dbReference type="AlphaFoldDB" id="I0WII4"/>